<feature type="region of interest" description="Disordered" evidence="1">
    <location>
        <begin position="1"/>
        <end position="22"/>
    </location>
</feature>
<proteinExistence type="predicted"/>
<accession>A0A6A4HDW1</accession>
<dbReference type="AlphaFoldDB" id="A0A6A4HDW1"/>
<dbReference type="EMBL" id="ML769535">
    <property type="protein sequence ID" value="KAE9395245.1"/>
    <property type="molecule type" value="Genomic_DNA"/>
</dbReference>
<name>A0A6A4HDW1_9AGAR</name>
<keyword evidence="3" id="KW-1185">Reference proteome</keyword>
<protein>
    <submittedName>
        <fullName evidence="2">Uncharacterized protein</fullName>
    </submittedName>
</protein>
<dbReference type="Proteomes" id="UP000799118">
    <property type="component" value="Unassembled WGS sequence"/>
</dbReference>
<sequence length="61" mass="6650">MASKTRLSLSGPATPPKVAFEHAVEKPEEVQIAKKRKFLRPHLKENTSASIIGPVKTNARG</sequence>
<evidence type="ECO:0000313" key="3">
    <source>
        <dbReference type="Proteomes" id="UP000799118"/>
    </source>
</evidence>
<evidence type="ECO:0000313" key="2">
    <source>
        <dbReference type="EMBL" id="KAE9395245.1"/>
    </source>
</evidence>
<evidence type="ECO:0000256" key="1">
    <source>
        <dbReference type="SAM" id="MobiDB-lite"/>
    </source>
</evidence>
<organism evidence="2 3">
    <name type="scientific">Gymnopus androsaceus JB14</name>
    <dbReference type="NCBI Taxonomy" id="1447944"/>
    <lineage>
        <taxon>Eukaryota</taxon>
        <taxon>Fungi</taxon>
        <taxon>Dikarya</taxon>
        <taxon>Basidiomycota</taxon>
        <taxon>Agaricomycotina</taxon>
        <taxon>Agaricomycetes</taxon>
        <taxon>Agaricomycetidae</taxon>
        <taxon>Agaricales</taxon>
        <taxon>Marasmiineae</taxon>
        <taxon>Omphalotaceae</taxon>
        <taxon>Gymnopus</taxon>
    </lineage>
</organism>
<reference evidence="2" key="1">
    <citation type="journal article" date="2019" name="Environ. Microbiol.">
        <title>Fungal ecological strategies reflected in gene transcription - a case study of two litter decomposers.</title>
        <authorList>
            <person name="Barbi F."/>
            <person name="Kohler A."/>
            <person name="Barry K."/>
            <person name="Baskaran P."/>
            <person name="Daum C."/>
            <person name="Fauchery L."/>
            <person name="Ihrmark K."/>
            <person name="Kuo A."/>
            <person name="LaButti K."/>
            <person name="Lipzen A."/>
            <person name="Morin E."/>
            <person name="Grigoriev I.V."/>
            <person name="Henrissat B."/>
            <person name="Lindahl B."/>
            <person name="Martin F."/>
        </authorList>
    </citation>
    <scope>NUCLEOTIDE SEQUENCE</scope>
    <source>
        <strain evidence="2">JB14</strain>
    </source>
</reference>
<gene>
    <name evidence="2" type="ORF">BT96DRAFT_922987</name>
</gene>